<protein>
    <submittedName>
        <fullName evidence="7">Arginine/ornithine antiporter</fullName>
    </submittedName>
</protein>
<feature type="transmembrane region" description="Helical" evidence="6">
    <location>
        <begin position="144"/>
        <end position="164"/>
    </location>
</feature>
<keyword evidence="2" id="KW-1003">Cell membrane</keyword>
<feature type="transmembrane region" description="Helical" evidence="6">
    <location>
        <begin position="295"/>
        <end position="316"/>
    </location>
</feature>
<feature type="transmembrane region" description="Helical" evidence="6">
    <location>
        <begin position="28"/>
        <end position="48"/>
    </location>
</feature>
<organism evidence="7 8">
    <name type="scientific">Williamsoniiplasma lucivorax</name>
    <dbReference type="NCBI Taxonomy" id="209274"/>
    <lineage>
        <taxon>Bacteria</taxon>
        <taxon>Bacillati</taxon>
        <taxon>Mycoplasmatota</taxon>
        <taxon>Mollicutes</taxon>
        <taxon>Entomoplasmatales</taxon>
        <taxon>Williamsoniiplasma</taxon>
    </lineage>
</organism>
<feature type="transmembrane region" description="Helical" evidence="6">
    <location>
        <begin position="525"/>
        <end position="553"/>
    </location>
</feature>
<evidence type="ECO:0000256" key="2">
    <source>
        <dbReference type="ARBA" id="ARBA00022475"/>
    </source>
</evidence>
<comment type="subcellular location">
    <subcellularLocation>
        <location evidence="1">Cell membrane</location>
        <topology evidence="1">Multi-pass membrane protein</topology>
    </subcellularLocation>
</comment>
<evidence type="ECO:0000256" key="1">
    <source>
        <dbReference type="ARBA" id="ARBA00004651"/>
    </source>
</evidence>
<dbReference type="STRING" id="1399797.GCA_000518285_01470"/>
<comment type="caution">
    <text evidence="7">The sequence shown here is derived from an EMBL/GenBank/DDBJ whole genome shotgun (WGS) entry which is preliminary data.</text>
</comment>
<feature type="transmembrane region" description="Helical" evidence="6">
    <location>
        <begin position="170"/>
        <end position="193"/>
    </location>
</feature>
<keyword evidence="4 6" id="KW-1133">Transmembrane helix</keyword>
<evidence type="ECO:0000256" key="6">
    <source>
        <dbReference type="SAM" id="Phobius"/>
    </source>
</evidence>
<keyword evidence="8" id="KW-1185">Reference proteome</keyword>
<feature type="transmembrane region" description="Helical" evidence="6">
    <location>
        <begin position="350"/>
        <end position="369"/>
    </location>
</feature>
<dbReference type="GO" id="GO:0005886">
    <property type="term" value="C:plasma membrane"/>
    <property type="evidence" value="ECO:0007669"/>
    <property type="project" value="UniProtKB-SubCell"/>
</dbReference>
<keyword evidence="3 6" id="KW-0812">Transmembrane</keyword>
<feature type="transmembrane region" description="Helical" evidence="6">
    <location>
        <begin position="390"/>
        <end position="410"/>
    </location>
</feature>
<feature type="transmembrane region" description="Helical" evidence="6">
    <location>
        <begin position="489"/>
        <end position="513"/>
    </location>
</feature>
<evidence type="ECO:0000256" key="5">
    <source>
        <dbReference type="ARBA" id="ARBA00023136"/>
    </source>
</evidence>
<dbReference type="EMBL" id="PHNE01000001">
    <property type="protein sequence ID" value="PPE06018.1"/>
    <property type="molecule type" value="Genomic_DNA"/>
</dbReference>
<name>A0A2S5RFE7_9MOLU</name>
<feature type="transmembrane region" description="Helical" evidence="6">
    <location>
        <begin position="233"/>
        <end position="255"/>
    </location>
</feature>
<dbReference type="InterPro" id="IPR051679">
    <property type="entry name" value="DASS-Related_Transporters"/>
</dbReference>
<evidence type="ECO:0000256" key="3">
    <source>
        <dbReference type="ARBA" id="ARBA00022692"/>
    </source>
</evidence>
<evidence type="ECO:0000313" key="8">
    <source>
        <dbReference type="Proteomes" id="UP000237865"/>
    </source>
</evidence>
<proteinExistence type="predicted"/>
<dbReference type="PANTHER" id="PTHR43652:SF6">
    <property type="entry name" value="ARGININE REPRESSOR"/>
    <property type="match status" value="1"/>
</dbReference>
<reference evidence="7 8" key="1">
    <citation type="submission" date="2017-11" db="EMBL/GenBank/DDBJ databases">
        <title>Genome sequence of Entomoplasma lucivorax PIPN-2 (ATCC 49196).</title>
        <authorList>
            <person name="Lo W.-S."/>
            <person name="Gasparich G.E."/>
            <person name="Kuo C.-H."/>
        </authorList>
    </citation>
    <scope>NUCLEOTIDE SEQUENCE [LARGE SCALE GENOMIC DNA]</scope>
    <source>
        <strain evidence="7 8">PIPN-2</strain>
    </source>
</reference>
<evidence type="ECO:0000256" key="4">
    <source>
        <dbReference type="ARBA" id="ARBA00022989"/>
    </source>
</evidence>
<feature type="transmembrane region" description="Helical" evidence="6">
    <location>
        <begin position="200"/>
        <end position="221"/>
    </location>
</feature>
<dbReference type="Proteomes" id="UP000237865">
    <property type="component" value="Unassembled WGS sequence"/>
</dbReference>
<dbReference type="Pfam" id="PF03606">
    <property type="entry name" value="DcuC"/>
    <property type="match status" value="1"/>
</dbReference>
<gene>
    <name evidence="7" type="primary">arcD</name>
    <name evidence="7" type="ORF">ELUCI_v1c03090</name>
</gene>
<dbReference type="AlphaFoldDB" id="A0A2S5RFE7"/>
<evidence type="ECO:0000313" key="7">
    <source>
        <dbReference type="EMBL" id="PPE06018.1"/>
    </source>
</evidence>
<feature type="transmembrane region" description="Helical" evidence="6">
    <location>
        <begin position="102"/>
        <end position="123"/>
    </location>
</feature>
<feature type="transmembrane region" description="Helical" evidence="6">
    <location>
        <begin position="449"/>
        <end position="469"/>
    </location>
</feature>
<dbReference type="InterPro" id="IPR018385">
    <property type="entry name" value="C4_dicarb_anaerob_car-like"/>
</dbReference>
<dbReference type="PANTHER" id="PTHR43652">
    <property type="entry name" value="BASIC AMINO ACID ANTIPORTER YFCC-RELATED"/>
    <property type="match status" value="1"/>
</dbReference>
<sequence length="554" mass="59623">MTQVEEKKGLFKLRSKNSNKPKRGFKMWSAFSILMLIIVVLIFMSWILKWAGATTNVHIPGAWDTANGEWAEGANWIKPHDEIKNISALGILDIFIAPMKGFLGRSGIIIFVLMLGAFLNMVIVSKSLEGFSQSIVSRMKGKEIWAIIPLMIFFSVAGTTEGMAEESLAFYMIMIPLMIAAGFDTFTGLLIVLVGAGAGVLASTVNPFLISVAVSSLNQGVPDHLQMSVGDGLVWRIISWAVITAIAIGFVFWYARRVKQNPQKSITFATREGDREFFLAHVTEKIQMTWRRKTTLIFFAVTFFFMIMYLVGWDAITGTTAMEDMANWIHTHIPYLNSTIPGFGNGGMEIVAGFFLIGTIAVGLINTIGVKKQPGETSETMILKDFMTGASDLLSVCLIIAVAAGIGFVLEQSHMQEWIVSGLTKSIGGINSGIGKVIVLYIIFLPLSFLIPSTSGFAAAVFPLISGIVRTESGTGPFDPVTASGSVLAFSFASGIINIITPTSGVVMGAMAISRVDYGKFLKGVAPLLGILFVASILLIAIGGAIAGVSPIIA</sequence>
<keyword evidence="5 6" id="KW-0472">Membrane</keyword>
<feature type="transmembrane region" description="Helical" evidence="6">
    <location>
        <begin position="422"/>
        <end position="444"/>
    </location>
</feature>
<accession>A0A2S5RFE7</accession>